<dbReference type="AlphaFoldDB" id="A0A646NWL3"/>
<name>A0A646NWL3_9PSED</name>
<protein>
    <submittedName>
        <fullName evidence="1">Uncharacterized protein</fullName>
    </submittedName>
</protein>
<evidence type="ECO:0000313" key="2">
    <source>
        <dbReference type="Proteomes" id="UP000432048"/>
    </source>
</evidence>
<dbReference type="Proteomes" id="UP000432048">
    <property type="component" value="Unassembled WGS sequence"/>
</dbReference>
<dbReference type="EMBL" id="VOIX01000002">
    <property type="protein sequence ID" value="MRJ19785.1"/>
    <property type="molecule type" value="Genomic_DNA"/>
</dbReference>
<reference evidence="1 2" key="1">
    <citation type="submission" date="2019-08" db="EMBL/GenBank/DDBJ databases">
        <title>Pseudomonas haemolytica sp. nov. isolated from raw milk and skim milk concentrate.</title>
        <authorList>
            <person name="Hofmann K."/>
            <person name="Huptas C."/>
            <person name="Doll E."/>
            <person name="Scherer S."/>
            <person name="Wenning M."/>
        </authorList>
    </citation>
    <scope>NUCLEOTIDE SEQUENCE [LARGE SCALE GENOMIC DNA]</scope>
    <source>
        <strain evidence="1 2">DSM 108988</strain>
    </source>
</reference>
<proteinExistence type="predicted"/>
<organism evidence="1 2">
    <name type="scientific">Pseudomonas haemolytica</name>
    <dbReference type="NCBI Taxonomy" id="2600065"/>
    <lineage>
        <taxon>Bacteria</taxon>
        <taxon>Pseudomonadati</taxon>
        <taxon>Pseudomonadota</taxon>
        <taxon>Gammaproteobacteria</taxon>
        <taxon>Pseudomonadales</taxon>
        <taxon>Pseudomonadaceae</taxon>
        <taxon>Pseudomonas</taxon>
    </lineage>
</organism>
<accession>A0A646NWL3</accession>
<evidence type="ECO:0000313" key="1">
    <source>
        <dbReference type="EMBL" id="MRJ19785.1"/>
    </source>
</evidence>
<sequence length="59" mass="6394">MDYDAQGLVPLISNSPLLSWMHGVFGTQGTSVRRVLSPGLPHLRTAATSHVEVRLVVPE</sequence>
<gene>
    <name evidence="1" type="ORF">FRT60_05405</name>
</gene>
<comment type="caution">
    <text evidence="1">The sequence shown here is derived from an EMBL/GenBank/DDBJ whole genome shotgun (WGS) entry which is preliminary data.</text>
</comment>